<keyword evidence="3" id="KW-1185">Reference proteome</keyword>
<organism evidence="2 3">
    <name type="scientific">Portunus trituberculatus</name>
    <name type="common">Swimming crab</name>
    <name type="synonym">Neptunus trituberculatus</name>
    <dbReference type="NCBI Taxonomy" id="210409"/>
    <lineage>
        <taxon>Eukaryota</taxon>
        <taxon>Metazoa</taxon>
        <taxon>Ecdysozoa</taxon>
        <taxon>Arthropoda</taxon>
        <taxon>Crustacea</taxon>
        <taxon>Multicrustacea</taxon>
        <taxon>Malacostraca</taxon>
        <taxon>Eumalacostraca</taxon>
        <taxon>Eucarida</taxon>
        <taxon>Decapoda</taxon>
        <taxon>Pleocyemata</taxon>
        <taxon>Brachyura</taxon>
        <taxon>Eubrachyura</taxon>
        <taxon>Portunoidea</taxon>
        <taxon>Portunidae</taxon>
        <taxon>Portuninae</taxon>
        <taxon>Portunus</taxon>
    </lineage>
</organism>
<evidence type="ECO:0000313" key="2">
    <source>
        <dbReference type="EMBL" id="MPC66300.1"/>
    </source>
</evidence>
<protein>
    <submittedName>
        <fullName evidence="2">Uncharacterized protein</fullName>
    </submittedName>
</protein>
<dbReference type="AlphaFoldDB" id="A0A5B7H2I4"/>
<accession>A0A5B7H2I4</accession>
<feature type="region of interest" description="Disordered" evidence="1">
    <location>
        <begin position="16"/>
        <end position="39"/>
    </location>
</feature>
<gene>
    <name evidence="2" type="ORF">E2C01_060447</name>
</gene>
<dbReference type="EMBL" id="VSRR010024591">
    <property type="protein sequence ID" value="MPC66300.1"/>
    <property type="molecule type" value="Genomic_DNA"/>
</dbReference>
<evidence type="ECO:0000256" key="1">
    <source>
        <dbReference type="SAM" id="MobiDB-lite"/>
    </source>
</evidence>
<reference evidence="2 3" key="1">
    <citation type="submission" date="2019-05" db="EMBL/GenBank/DDBJ databases">
        <title>Another draft genome of Portunus trituberculatus and its Hox gene families provides insights of decapod evolution.</title>
        <authorList>
            <person name="Jeong J.-H."/>
            <person name="Song I."/>
            <person name="Kim S."/>
            <person name="Choi T."/>
            <person name="Kim D."/>
            <person name="Ryu S."/>
            <person name="Kim W."/>
        </authorList>
    </citation>
    <scope>NUCLEOTIDE SEQUENCE [LARGE SCALE GENOMIC DNA]</scope>
    <source>
        <tissue evidence="2">Muscle</tissue>
    </source>
</reference>
<proteinExistence type="predicted"/>
<feature type="compositionally biased region" description="Pro residues" evidence="1">
    <location>
        <begin position="23"/>
        <end position="33"/>
    </location>
</feature>
<name>A0A5B7H2I4_PORTR</name>
<sequence length="88" mass="9736">MRLSIEVVKKSQGIYHDPHSYNLPPPTDQPPLPYRHTARHDKIQGPRGCCISLVLTFAWSYPAPLTSEERAECSLAEGSDVKNSTASS</sequence>
<dbReference type="Proteomes" id="UP000324222">
    <property type="component" value="Unassembled WGS sequence"/>
</dbReference>
<evidence type="ECO:0000313" key="3">
    <source>
        <dbReference type="Proteomes" id="UP000324222"/>
    </source>
</evidence>
<comment type="caution">
    <text evidence="2">The sequence shown here is derived from an EMBL/GenBank/DDBJ whole genome shotgun (WGS) entry which is preliminary data.</text>
</comment>